<evidence type="ECO:0000256" key="1">
    <source>
        <dbReference type="SAM" id="MobiDB-lite"/>
    </source>
</evidence>
<accession>S7PR61</accession>
<dbReference type="AlphaFoldDB" id="S7PR61"/>
<feature type="region of interest" description="Disordered" evidence="1">
    <location>
        <begin position="1"/>
        <end position="37"/>
    </location>
</feature>
<dbReference type="Proteomes" id="UP000030669">
    <property type="component" value="Unassembled WGS sequence"/>
</dbReference>
<name>S7PR61_GLOTA</name>
<dbReference type="KEGG" id="gtr:GLOTRDRAFT_134514"/>
<sequence>MEDTKSVTSSHSNHDNNQSIDWGSDKDQGETVSLGDEENLDCTIAEAAGFDQNTFIDEHYSVV</sequence>
<dbReference type="RefSeq" id="XP_007871673.1">
    <property type="nucleotide sequence ID" value="XM_007873482.1"/>
</dbReference>
<gene>
    <name evidence="2" type="ORF">GLOTRDRAFT_134514</name>
</gene>
<reference evidence="2 3" key="1">
    <citation type="journal article" date="2012" name="Science">
        <title>The Paleozoic origin of enzymatic lignin decomposition reconstructed from 31 fungal genomes.</title>
        <authorList>
            <person name="Floudas D."/>
            <person name="Binder M."/>
            <person name="Riley R."/>
            <person name="Barry K."/>
            <person name="Blanchette R.A."/>
            <person name="Henrissat B."/>
            <person name="Martinez A.T."/>
            <person name="Otillar R."/>
            <person name="Spatafora J.W."/>
            <person name="Yadav J.S."/>
            <person name="Aerts A."/>
            <person name="Benoit I."/>
            <person name="Boyd A."/>
            <person name="Carlson A."/>
            <person name="Copeland A."/>
            <person name="Coutinho P.M."/>
            <person name="de Vries R.P."/>
            <person name="Ferreira P."/>
            <person name="Findley K."/>
            <person name="Foster B."/>
            <person name="Gaskell J."/>
            <person name="Glotzer D."/>
            <person name="Gorecki P."/>
            <person name="Heitman J."/>
            <person name="Hesse C."/>
            <person name="Hori C."/>
            <person name="Igarashi K."/>
            <person name="Jurgens J.A."/>
            <person name="Kallen N."/>
            <person name="Kersten P."/>
            <person name="Kohler A."/>
            <person name="Kuees U."/>
            <person name="Kumar T.K.A."/>
            <person name="Kuo A."/>
            <person name="LaButti K."/>
            <person name="Larrondo L.F."/>
            <person name="Lindquist E."/>
            <person name="Ling A."/>
            <person name="Lombard V."/>
            <person name="Lucas S."/>
            <person name="Lundell T."/>
            <person name="Martin R."/>
            <person name="McLaughlin D.J."/>
            <person name="Morgenstern I."/>
            <person name="Morin E."/>
            <person name="Murat C."/>
            <person name="Nagy L.G."/>
            <person name="Nolan M."/>
            <person name="Ohm R.A."/>
            <person name="Patyshakuliyeva A."/>
            <person name="Rokas A."/>
            <person name="Ruiz-Duenas F.J."/>
            <person name="Sabat G."/>
            <person name="Salamov A."/>
            <person name="Samejima M."/>
            <person name="Schmutz J."/>
            <person name="Slot J.C."/>
            <person name="St John F."/>
            <person name="Stenlid J."/>
            <person name="Sun H."/>
            <person name="Sun S."/>
            <person name="Syed K."/>
            <person name="Tsang A."/>
            <person name="Wiebenga A."/>
            <person name="Young D."/>
            <person name="Pisabarro A."/>
            <person name="Eastwood D.C."/>
            <person name="Martin F."/>
            <person name="Cullen D."/>
            <person name="Grigoriev I.V."/>
            <person name="Hibbett D.S."/>
        </authorList>
    </citation>
    <scope>NUCLEOTIDE SEQUENCE [LARGE SCALE GENOMIC DNA]</scope>
    <source>
        <strain evidence="2 3">ATCC 11539</strain>
    </source>
</reference>
<dbReference type="GeneID" id="19303068"/>
<keyword evidence="3" id="KW-1185">Reference proteome</keyword>
<proteinExistence type="predicted"/>
<organism evidence="2 3">
    <name type="scientific">Gloeophyllum trabeum (strain ATCC 11539 / FP-39264 / Madison 617)</name>
    <name type="common">Brown rot fungus</name>
    <dbReference type="NCBI Taxonomy" id="670483"/>
    <lineage>
        <taxon>Eukaryota</taxon>
        <taxon>Fungi</taxon>
        <taxon>Dikarya</taxon>
        <taxon>Basidiomycota</taxon>
        <taxon>Agaricomycotina</taxon>
        <taxon>Agaricomycetes</taxon>
        <taxon>Gloeophyllales</taxon>
        <taxon>Gloeophyllaceae</taxon>
        <taxon>Gloeophyllum</taxon>
    </lineage>
</organism>
<protein>
    <submittedName>
        <fullName evidence="2">Uncharacterized protein</fullName>
    </submittedName>
</protein>
<evidence type="ECO:0000313" key="2">
    <source>
        <dbReference type="EMBL" id="EPQ49872.1"/>
    </source>
</evidence>
<dbReference type="HOGENOM" id="CLU_2885992_0_0_1"/>
<feature type="compositionally biased region" description="Polar residues" evidence="1">
    <location>
        <begin position="1"/>
        <end position="21"/>
    </location>
</feature>
<dbReference type="EMBL" id="KB469539">
    <property type="protein sequence ID" value="EPQ49872.1"/>
    <property type="molecule type" value="Genomic_DNA"/>
</dbReference>
<evidence type="ECO:0000313" key="3">
    <source>
        <dbReference type="Proteomes" id="UP000030669"/>
    </source>
</evidence>